<comment type="caution">
    <text evidence="1">The sequence shown here is derived from an EMBL/GenBank/DDBJ whole genome shotgun (WGS) entry which is preliminary data.</text>
</comment>
<gene>
    <name evidence="1" type="ORF">E5329_19215</name>
</gene>
<dbReference type="Proteomes" id="UP000304953">
    <property type="component" value="Unassembled WGS sequence"/>
</dbReference>
<sequence length="126" mass="14396">MKLQLKERAAHELFQGKGDAIICDIASSDMMHSKNRCFITIRLRQGASLGLHRHEKESEIYFIMQGRGLYTDNGEEYEIKAGQIKVSYCGICGSDIHILQGSEDHRMHLPSVIGHEMFWDSLVCRE</sequence>
<protein>
    <submittedName>
        <fullName evidence="1">Cupin domain-containing protein</fullName>
    </submittedName>
</protein>
<organism evidence="1 2">
    <name type="scientific">Petralouisia muris</name>
    <dbReference type="NCBI Taxonomy" id="3032872"/>
    <lineage>
        <taxon>Bacteria</taxon>
        <taxon>Bacillati</taxon>
        <taxon>Bacillota</taxon>
        <taxon>Clostridia</taxon>
        <taxon>Lachnospirales</taxon>
        <taxon>Lachnospiraceae</taxon>
        <taxon>Petralouisia</taxon>
    </lineage>
</organism>
<keyword evidence="2" id="KW-1185">Reference proteome</keyword>
<dbReference type="EMBL" id="SRYA01000046">
    <property type="protein sequence ID" value="TGY92661.1"/>
    <property type="molecule type" value="Genomic_DNA"/>
</dbReference>
<evidence type="ECO:0000313" key="1">
    <source>
        <dbReference type="EMBL" id="TGY92661.1"/>
    </source>
</evidence>
<name>A0AC61RSD3_9FIRM</name>
<accession>A0AC61RSD3</accession>
<evidence type="ECO:0000313" key="2">
    <source>
        <dbReference type="Proteomes" id="UP000304953"/>
    </source>
</evidence>
<reference evidence="1" key="1">
    <citation type="submission" date="2019-04" db="EMBL/GenBank/DDBJ databases">
        <title>Microbes associate with the intestines of laboratory mice.</title>
        <authorList>
            <person name="Navarre W."/>
            <person name="Wong E."/>
            <person name="Huang K."/>
            <person name="Tropini C."/>
            <person name="Ng K."/>
            <person name="Yu B."/>
        </authorList>
    </citation>
    <scope>NUCLEOTIDE SEQUENCE</scope>
    <source>
        <strain evidence="1">NM01_1-7b</strain>
    </source>
</reference>
<proteinExistence type="predicted"/>